<dbReference type="Ensembl" id="ENSSANT00000029125.1">
    <property type="protein sequence ID" value="ENSSANP00000027367.1"/>
    <property type="gene ID" value="ENSSANG00000014044.1"/>
</dbReference>
<feature type="domain" description="WAP" evidence="1">
    <location>
        <begin position="27"/>
        <end position="76"/>
    </location>
</feature>
<dbReference type="Proteomes" id="UP000472260">
    <property type="component" value="Unassembled WGS sequence"/>
</dbReference>
<dbReference type="SMART" id="SM00217">
    <property type="entry name" value="WAP"/>
    <property type="match status" value="1"/>
</dbReference>
<dbReference type="AlphaFoldDB" id="A0A671M541"/>
<dbReference type="InterPro" id="IPR036645">
    <property type="entry name" value="Elafin-like_sf"/>
</dbReference>
<reference evidence="2" key="1">
    <citation type="submission" date="2025-08" db="UniProtKB">
        <authorList>
            <consortium name="Ensembl"/>
        </authorList>
    </citation>
    <scope>IDENTIFICATION</scope>
</reference>
<protein>
    <recommendedName>
        <fullName evidence="1">WAP domain-containing protein</fullName>
    </recommendedName>
</protein>
<dbReference type="GO" id="GO:0019731">
    <property type="term" value="P:antibacterial humoral response"/>
    <property type="evidence" value="ECO:0007669"/>
    <property type="project" value="TreeGrafter"/>
</dbReference>
<keyword evidence="3" id="KW-1185">Reference proteome</keyword>
<reference evidence="2" key="2">
    <citation type="submission" date="2025-09" db="UniProtKB">
        <authorList>
            <consortium name="Ensembl"/>
        </authorList>
    </citation>
    <scope>IDENTIFICATION</scope>
</reference>
<dbReference type="InterPro" id="IPR008197">
    <property type="entry name" value="WAP_dom"/>
</dbReference>
<evidence type="ECO:0000259" key="1">
    <source>
        <dbReference type="PROSITE" id="PS51390"/>
    </source>
</evidence>
<accession>A0A671M541</accession>
<evidence type="ECO:0000313" key="3">
    <source>
        <dbReference type="Proteomes" id="UP000472260"/>
    </source>
</evidence>
<proteinExistence type="predicted"/>
<dbReference type="FunFam" id="4.10.75.10:FF:000001">
    <property type="entry name" value="Anosmin 1"/>
    <property type="match status" value="1"/>
</dbReference>
<dbReference type="PROSITE" id="PS51390">
    <property type="entry name" value="WAP"/>
    <property type="match status" value="1"/>
</dbReference>
<dbReference type="PANTHER" id="PTHR19441:SF95">
    <property type="entry name" value="PERLWAPIN ISOFORM X1"/>
    <property type="match status" value="1"/>
</dbReference>
<dbReference type="GO" id="GO:0004867">
    <property type="term" value="F:serine-type endopeptidase inhibitor activity"/>
    <property type="evidence" value="ECO:0007669"/>
    <property type="project" value="TreeGrafter"/>
</dbReference>
<sequence>MKLVVVPSFFFFLIRCFTMFSCYVIFISAKPGVCPGNNFEEAMLGVCAEMCSHDNDCPNDEKCCSNGCGHQCMHRF</sequence>
<dbReference type="PANTHER" id="PTHR19441">
    <property type="entry name" value="WHEY ACDIC PROTEIN WAP"/>
    <property type="match status" value="1"/>
</dbReference>
<organism evidence="2 3">
    <name type="scientific">Sinocyclocheilus anshuiensis</name>
    <dbReference type="NCBI Taxonomy" id="1608454"/>
    <lineage>
        <taxon>Eukaryota</taxon>
        <taxon>Metazoa</taxon>
        <taxon>Chordata</taxon>
        <taxon>Craniata</taxon>
        <taxon>Vertebrata</taxon>
        <taxon>Euteleostomi</taxon>
        <taxon>Actinopterygii</taxon>
        <taxon>Neopterygii</taxon>
        <taxon>Teleostei</taxon>
        <taxon>Ostariophysi</taxon>
        <taxon>Cypriniformes</taxon>
        <taxon>Cyprinidae</taxon>
        <taxon>Cyprininae</taxon>
        <taxon>Sinocyclocheilus</taxon>
    </lineage>
</organism>
<dbReference type="Gene3D" id="4.10.75.10">
    <property type="entry name" value="Elafin-like"/>
    <property type="match status" value="1"/>
</dbReference>
<dbReference type="GO" id="GO:0045087">
    <property type="term" value="P:innate immune response"/>
    <property type="evidence" value="ECO:0007669"/>
    <property type="project" value="TreeGrafter"/>
</dbReference>
<dbReference type="CDD" id="cd00199">
    <property type="entry name" value="WAP"/>
    <property type="match status" value="1"/>
</dbReference>
<dbReference type="Pfam" id="PF00095">
    <property type="entry name" value="WAP"/>
    <property type="match status" value="1"/>
</dbReference>
<dbReference type="SUPFAM" id="SSF57256">
    <property type="entry name" value="Elafin-like"/>
    <property type="match status" value="1"/>
</dbReference>
<evidence type="ECO:0000313" key="2">
    <source>
        <dbReference type="Ensembl" id="ENSSANP00000027367.1"/>
    </source>
</evidence>
<dbReference type="InterPro" id="IPR050514">
    <property type="entry name" value="WAP_four-disulfide_core"/>
</dbReference>
<dbReference type="PRINTS" id="PR00003">
    <property type="entry name" value="4DISULPHCORE"/>
</dbReference>
<name>A0A671M541_9TELE</name>
<dbReference type="GO" id="GO:0005615">
    <property type="term" value="C:extracellular space"/>
    <property type="evidence" value="ECO:0007669"/>
    <property type="project" value="TreeGrafter"/>
</dbReference>